<evidence type="ECO:0000313" key="4">
    <source>
        <dbReference type="Proteomes" id="UP000077734"/>
    </source>
</evidence>
<keyword evidence="2" id="KW-0472">Membrane</keyword>
<keyword evidence="2" id="KW-0564">Palmitate</keyword>
<sequence>MNKPTHHYLLVLPLAALCGCSQLFPKIGPDYQKPEVNLPTNWSESSAAVDAASAAQTGQNLARWWRQLGDSQLDQLIDEALAGNLDLRSAKARLQQARATLDQAEAELYPTLKASGNVNQREVDSSSSGNGAISGGSNIGAGIGSGGVGSTVNGTTYAPGLDASWEIDIFGGIRRGIEAATADEASTEAKLHNARVSLVAEVARNYVEMRSYQRRLAIAKDNLASQSETAQITEWRYQAGLANASDVERAKTSREQTRAGIPDLEVGLRAAENRLAVLLGRNPGELREQLAEAKDLPALPASLATGIPTDVLRQRPDLIAAERTLAAETARVGQKLAKRFPSLTLSGSLSWYTFASAGMSTAIQSIGASLGTTLFDAGRLRAAVDIQSAVQEQALANYQNSVLTALEEVENALKSYAAGHERVAARRAAADSARNAAKLAGQLYQSGLADFQSVLDSERTRLSAEDSLATAEAGLRTSLISLYKALGGGWQEMPTASVQSSLQRSSS</sequence>
<comment type="similarity">
    <text evidence="1 2">Belongs to the outer membrane factor (OMF) (TC 1.B.17) family.</text>
</comment>
<keyword evidence="2" id="KW-0449">Lipoprotein</keyword>
<reference evidence="3 4" key="1">
    <citation type="submission" date="2016-03" db="EMBL/GenBank/DDBJ databases">
        <authorList>
            <person name="Heylen K."/>
            <person name="De Vos P."/>
            <person name="Vekeman B."/>
        </authorList>
    </citation>
    <scope>NUCLEOTIDE SEQUENCE [LARGE SCALE GENOMIC DNA]</scope>
    <source>
        <strain evidence="3 4">R-49807</strain>
    </source>
</reference>
<organism evidence="3 4">
    <name type="scientific">Methylomonas koyamae</name>
    <dbReference type="NCBI Taxonomy" id="702114"/>
    <lineage>
        <taxon>Bacteria</taxon>
        <taxon>Pseudomonadati</taxon>
        <taxon>Pseudomonadota</taxon>
        <taxon>Gammaproteobacteria</taxon>
        <taxon>Methylococcales</taxon>
        <taxon>Methylococcaceae</taxon>
        <taxon>Methylomonas</taxon>
    </lineage>
</organism>
<comment type="caution">
    <text evidence="3">The sequence shown here is derived from an EMBL/GenBank/DDBJ whole genome shotgun (WGS) entry which is preliminary data.</text>
</comment>
<proteinExistence type="inferred from homology"/>
<dbReference type="Pfam" id="PF02321">
    <property type="entry name" value="OEP"/>
    <property type="match status" value="2"/>
</dbReference>
<comment type="subcellular location">
    <subcellularLocation>
        <location evidence="2">Cell outer membrane</location>
        <topology evidence="2">Lipid-anchor</topology>
    </subcellularLocation>
</comment>
<dbReference type="GO" id="GO:0009279">
    <property type="term" value="C:cell outer membrane"/>
    <property type="evidence" value="ECO:0007669"/>
    <property type="project" value="UniProtKB-SubCell"/>
</dbReference>
<dbReference type="SUPFAM" id="SSF56954">
    <property type="entry name" value="Outer membrane efflux proteins (OEP)"/>
    <property type="match status" value="1"/>
</dbReference>
<dbReference type="Gene3D" id="1.20.1600.10">
    <property type="entry name" value="Outer membrane efflux proteins (OEP)"/>
    <property type="match status" value="1"/>
</dbReference>
<accession>A0AA91D9W8</accession>
<dbReference type="GO" id="GO:0015562">
    <property type="term" value="F:efflux transmembrane transporter activity"/>
    <property type="evidence" value="ECO:0007669"/>
    <property type="project" value="InterPro"/>
</dbReference>
<dbReference type="AlphaFoldDB" id="A0AA91D9W8"/>
<evidence type="ECO:0000313" key="3">
    <source>
        <dbReference type="EMBL" id="OAI23024.1"/>
    </source>
</evidence>
<gene>
    <name evidence="3" type="ORF">A1356_18390</name>
</gene>
<keyword evidence="4" id="KW-1185">Reference proteome</keyword>
<dbReference type="InterPro" id="IPR010131">
    <property type="entry name" value="MdtP/NodT-like"/>
</dbReference>
<dbReference type="Proteomes" id="UP000077734">
    <property type="component" value="Unassembled WGS sequence"/>
</dbReference>
<keyword evidence="2" id="KW-0812">Transmembrane</keyword>
<dbReference type="Gene3D" id="2.20.200.10">
    <property type="entry name" value="Outer membrane efflux proteins (OEP)"/>
    <property type="match status" value="1"/>
</dbReference>
<dbReference type="NCBIfam" id="TIGR01845">
    <property type="entry name" value="outer_NodT"/>
    <property type="match status" value="1"/>
</dbReference>
<dbReference type="EMBL" id="LUUL01000110">
    <property type="protein sequence ID" value="OAI23024.1"/>
    <property type="molecule type" value="Genomic_DNA"/>
</dbReference>
<keyword evidence="2" id="KW-1134">Transmembrane beta strand</keyword>
<protein>
    <submittedName>
        <fullName evidence="3">RND transporter</fullName>
    </submittedName>
</protein>
<dbReference type="InterPro" id="IPR003423">
    <property type="entry name" value="OMP_efflux"/>
</dbReference>
<name>A0AA91D9W8_9GAMM</name>
<dbReference type="RefSeq" id="WP_064029232.1">
    <property type="nucleotide sequence ID" value="NZ_LUUL01000110.1"/>
</dbReference>
<evidence type="ECO:0000256" key="2">
    <source>
        <dbReference type="RuleBase" id="RU362097"/>
    </source>
</evidence>
<evidence type="ECO:0000256" key="1">
    <source>
        <dbReference type="ARBA" id="ARBA00007613"/>
    </source>
</evidence>
<dbReference type="PANTHER" id="PTHR30203">
    <property type="entry name" value="OUTER MEMBRANE CATION EFFLUX PROTEIN"/>
    <property type="match status" value="1"/>
</dbReference>
<dbReference type="PANTHER" id="PTHR30203:SF25">
    <property type="entry name" value="OUTER MEMBRANE PROTEIN-RELATED"/>
    <property type="match status" value="1"/>
</dbReference>
<dbReference type="PROSITE" id="PS51257">
    <property type="entry name" value="PROKAR_LIPOPROTEIN"/>
    <property type="match status" value="1"/>
</dbReference>